<dbReference type="SUPFAM" id="SSF51735">
    <property type="entry name" value="NAD(P)-binding Rossmann-fold domains"/>
    <property type="match status" value="1"/>
</dbReference>
<evidence type="ECO:0000313" key="4">
    <source>
        <dbReference type="Proteomes" id="UP000242561"/>
    </source>
</evidence>
<dbReference type="AlphaFoldDB" id="A0A1L3JD53"/>
<dbReference type="InterPro" id="IPR002347">
    <property type="entry name" value="SDR_fam"/>
</dbReference>
<dbReference type="InterPro" id="IPR036291">
    <property type="entry name" value="NAD(P)-bd_dom_sf"/>
</dbReference>
<dbReference type="OrthoDB" id="9804774at2"/>
<dbReference type="PRINTS" id="PR00081">
    <property type="entry name" value="GDHRDH"/>
</dbReference>
<dbReference type="PANTHER" id="PTHR42760:SF133">
    <property type="entry name" value="3-OXOACYL-[ACYL-CARRIER-PROTEIN] REDUCTASE"/>
    <property type="match status" value="1"/>
</dbReference>
<reference evidence="3 4" key="1">
    <citation type="submission" date="2016-11" db="EMBL/GenBank/DDBJ databases">
        <title>Sphingorhabdus sp. LPB0140, isolated from marine environment.</title>
        <authorList>
            <person name="Kim E."/>
            <person name="Yi H."/>
        </authorList>
    </citation>
    <scope>NUCLEOTIDE SEQUENCE [LARGE SCALE GENOMIC DNA]</scope>
    <source>
        <strain evidence="3 4">LPB0140</strain>
    </source>
</reference>
<dbReference type="CDD" id="cd05233">
    <property type="entry name" value="SDR_c"/>
    <property type="match status" value="1"/>
</dbReference>
<proteinExistence type="inferred from homology"/>
<comment type="similarity">
    <text evidence="1">Belongs to the short-chain dehydrogenases/reductases (SDR) family.</text>
</comment>
<keyword evidence="4" id="KW-1185">Reference proteome</keyword>
<keyword evidence="2" id="KW-0560">Oxidoreductase</keyword>
<accession>A0A1L3JD53</accession>
<evidence type="ECO:0000313" key="3">
    <source>
        <dbReference type="EMBL" id="APG63071.1"/>
    </source>
</evidence>
<dbReference type="PRINTS" id="PR00080">
    <property type="entry name" value="SDRFAMILY"/>
</dbReference>
<dbReference type="KEGG" id="sphl:LPB140_10050"/>
<gene>
    <name evidence="3" type="ORF">LPB140_10050</name>
</gene>
<sequence>MNKNKHIYVTGASRGIGAAIALNLAEKGHKIIAQHSGANLNIKPPHPNIHYIIADFANVNAVSKSWDEAQKIWDGKIDILINNAGIFTSNPIINADDNWLSNWQSTIDINLTAAAILSRHAVMSWLNDEGVNNAAMNNSSEIIVKGRIINISSRAAHRGDSPDHWHYAAAKGGMVSMTKTIARAYAAHEILAFSICPGFTMTGMADEYLQSRGGEKLLRDIPLGRVATPQEIAEIASFCALNAPPSMTGAVMDVNGASYVR</sequence>
<dbReference type="Proteomes" id="UP000242561">
    <property type="component" value="Chromosome"/>
</dbReference>
<name>A0A1L3JD53_9SPHN</name>
<evidence type="ECO:0000256" key="2">
    <source>
        <dbReference type="ARBA" id="ARBA00023002"/>
    </source>
</evidence>
<dbReference type="Pfam" id="PF13561">
    <property type="entry name" value="adh_short_C2"/>
    <property type="match status" value="1"/>
</dbReference>
<dbReference type="Gene3D" id="3.40.50.720">
    <property type="entry name" value="NAD(P)-binding Rossmann-like Domain"/>
    <property type="match status" value="1"/>
</dbReference>
<evidence type="ECO:0000256" key="1">
    <source>
        <dbReference type="ARBA" id="ARBA00006484"/>
    </source>
</evidence>
<dbReference type="STRING" id="1913578.LPB140_10050"/>
<protein>
    <submittedName>
        <fullName evidence="3">3-oxoacyl-ACP reductase</fullName>
    </submittedName>
</protein>
<dbReference type="GO" id="GO:0016616">
    <property type="term" value="F:oxidoreductase activity, acting on the CH-OH group of donors, NAD or NADP as acceptor"/>
    <property type="evidence" value="ECO:0007669"/>
    <property type="project" value="TreeGrafter"/>
</dbReference>
<dbReference type="PANTHER" id="PTHR42760">
    <property type="entry name" value="SHORT-CHAIN DEHYDROGENASES/REDUCTASES FAMILY MEMBER"/>
    <property type="match status" value="1"/>
</dbReference>
<organism evidence="3 4">
    <name type="scientific">Sphingorhabdus lutea</name>
    <dbReference type="NCBI Taxonomy" id="1913578"/>
    <lineage>
        <taxon>Bacteria</taxon>
        <taxon>Pseudomonadati</taxon>
        <taxon>Pseudomonadota</taxon>
        <taxon>Alphaproteobacteria</taxon>
        <taxon>Sphingomonadales</taxon>
        <taxon>Sphingomonadaceae</taxon>
        <taxon>Sphingorhabdus</taxon>
    </lineage>
</organism>
<dbReference type="EMBL" id="CP018154">
    <property type="protein sequence ID" value="APG63071.1"/>
    <property type="molecule type" value="Genomic_DNA"/>
</dbReference>
<dbReference type="RefSeq" id="WP_072559723.1">
    <property type="nucleotide sequence ID" value="NZ_CP018154.1"/>
</dbReference>